<sequence length="579" mass="62567">MDDVAASDVPVVEESVVDPPLKKPRFDEEVNRVAEIVLVLSALRRIRGGKSPTELELELMVEAKSKLVDMCQEFSPKDIISRDAIGAVIEDLGLNGKVKDQRLGFRAPKLTISEKLSLGKRKMEELKKHPIVSTSYTSPGHSIPSMALPNNVSMAAHHQWPSSEMKASGSSVNVTGSHFVRDASGITQSRPLFKPDMHIGASQGPAVPTGSYFGNAATSWSGQPHSSPSTISFGTPSESKVHVQSSSRVSDPSFRPFMSQTPPSTFTGMKGVNYGQTSSPFGNNNHAEIAKVIHKVLQPRAKQNLLWNPPSREYMSKAITCQMCQGSINEVETVLICDACEKGYHLKCLQANNLKSVPKSEWHCPRCVQLYNGKPFPPKYGRVMRSATTAKMSSSTGEVQASAEKKVGEADLKVANQESVSHSETAKGTEDDTAMSQTVEAKDAAAINQTVEAEDATAISQTIEAEDAAAMNRAVDTNNESQDPIGNDAECPDPSQPVSHSETLNPPKVENSEDPNKDVTERSVSADCQDESSKMPPPSQSNTVNNADPSQIQNATPDVQDQEAVQKNVTEIPEEDKSC</sequence>
<feature type="domain" description="PHD-type" evidence="6">
    <location>
        <begin position="318"/>
        <end position="370"/>
    </location>
</feature>
<dbReference type="Pfam" id="PF25073">
    <property type="entry name" value="DUF7797"/>
    <property type="match status" value="1"/>
</dbReference>
<name>A0A565BG75_9BRAS</name>
<keyword evidence="1" id="KW-0479">Metal-binding</keyword>
<dbReference type="EMBL" id="CABITT030000004">
    <property type="protein sequence ID" value="VVB00631.1"/>
    <property type="molecule type" value="Genomic_DNA"/>
</dbReference>
<evidence type="ECO:0000256" key="3">
    <source>
        <dbReference type="ARBA" id="ARBA00022833"/>
    </source>
</evidence>
<organism evidence="7 8">
    <name type="scientific">Arabis nemorensis</name>
    <dbReference type="NCBI Taxonomy" id="586526"/>
    <lineage>
        <taxon>Eukaryota</taxon>
        <taxon>Viridiplantae</taxon>
        <taxon>Streptophyta</taxon>
        <taxon>Embryophyta</taxon>
        <taxon>Tracheophyta</taxon>
        <taxon>Spermatophyta</taxon>
        <taxon>Magnoliopsida</taxon>
        <taxon>eudicotyledons</taxon>
        <taxon>Gunneridae</taxon>
        <taxon>Pentapetalae</taxon>
        <taxon>rosids</taxon>
        <taxon>malvids</taxon>
        <taxon>Brassicales</taxon>
        <taxon>Brassicaceae</taxon>
        <taxon>Arabideae</taxon>
        <taxon>Arabis</taxon>
    </lineage>
</organism>
<proteinExistence type="predicted"/>
<accession>A0A565BG75</accession>
<dbReference type="PROSITE" id="PS50016">
    <property type="entry name" value="ZF_PHD_2"/>
    <property type="match status" value="1"/>
</dbReference>
<dbReference type="Proteomes" id="UP000489600">
    <property type="component" value="Unassembled WGS sequence"/>
</dbReference>
<dbReference type="InterPro" id="IPR019786">
    <property type="entry name" value="Zinc_finger_PHD-type_CS"/>
</dbReference>
<dbReference type="AlphaFoldDB" id="A0A565BG75"/>
<dbReference type="InterPro" id="IPR019787">
    <property type="entry name" value="Znf_PHD-finger"/>
</dbReference>
<dbReference type="InterPro" id="IPR056699">
    <property type="entry name" value="DUF7797"/>
</dbReference>
<feature type="compositionally biased region" description="Basic and acidic residues" evidence="5">
    <location>
        <begin position="403"/>
        <end position="412"/>
    </location>
</feature>
<reference evidence="7" key="1">
    <citation type="submission" date="2019-07" db="EMBL/GenBank/DDBJ databases">
        <authorList>
            <person name="Dittberner H."/>
        </authorList>
    </citation>
    <scope>NUCLEOTIDE SEQUENCE [LARGE SCALE GENOMIC DNA]</scope>
</reference>
<feature type="region of interest" description="Disordered" evidence="5">
    <location>
        <begin position="477"/>
        <end position="579"/>
    </location>
</feature>
<dbReference type="PANTHER" id="PTHR47527:SF3">
    <property type="entry name" value="RING_FYVE_PHD ZINC FINGER SUPERFAMILY PROTEIN"/>
    <property type="match status" value="1"/>
</dbReference>
<feature type="compositionally biased region" description="Basic and acidic residues" evidence="5">
    <location>
        <begin position="510"/>
        <end position="521"/>
    </location>
</feature>
<feature type="compositionally biased region" description="Polar residues" evidence="5">
    <location>
        <begin position="540"/>
        <end position="569"/>
    </location>
</feature>
<evidence type="ECO:0000313" key="8">
    <source>
        <dbReference type="Proteomes" id="UP000489600"/>
    </source>
</evidence>
<feature type="region of interest" description="Disordered" evidence="5">
    <location>
        <begin position="387"/>
        <end position="436"/>
    </location>
</feature>
<gene>
    <name evidence="7" type="ORF">ANE_LOCUS11075</name>
</gene>
<evidence type="ECO:0000256" key="2">
    <source>
        <dbReference type="ARBA" id="ARBA00022771"/>
    </source>
</evidence>
<dbReference type="InterPro" id="IPR011011">
    <property type="entry name" value="Znf_FYVE_PHD"/>
</dbReference>
<keyword evidence="3" id="KW-0862">Zinc</keyword>
<dbReference type="Gene3D" id="3.30.40.10">
    <property type="entry name" value="Zinc/RING finger domain, C3HC4 (zinc finger)"/>
    <property type="match status" value="1"/>
</dbReference>
<evidence type="ECO:0000256" key="1">
    <source>
        <dbReference type="ARBA" id="ARBA00022723"/>
    </source>
</evidence>
<dbReference type="PANTHER" id="PTHR47527">
    <property type="entry name" value="RING/FYVE/PHD ZINC FINGER SUPERFAMILY PROTEIN"/>
    <property type="match status" value="1"/>
</dbReference>
<feature type="compositionally biased region" description="Polar residues" evidence="5">
    <location>
        <begin position="387"/>
        <end position="399"/>
    </location>
</feature>
<keyword evidence="8" id="KW-1185">Reference proteome</keyword>
<comment type="caution">
    <text evidence="7">The sequence shown here is derived from an EMBL/GenBank/DDBJ whole genome shotgun (WGS) entry which is preliminary data.</text>
</comment>
<dbReference type="Pfam" id="PF00628">
    <property type="entry name" value="PHD"/>
    <property type="match status" value="1"/>
</dbReference>
<evidence type="ECO:0000256" key="5">
    <source>
        <dbReference type="SAM" id="MobiDB-lite"/>
    </source>
</evidence>
<evidence type="ECO:0000256" key="4">
    <source>
        <dbReference type="PROSITE-ProRule" id="PRU00146"/>
    </source>
</evidence>
<dbReference type="InterPro" id="IPR013083">
    <property type="entry name" value="Znf_RING/FYVE/PHD"/>
</dbReference>
<evidence type="ECO:0000313" key="7">
    <source>
        <dbReference type="EMBL" id="VVB00631.1"/>
    </source>
</evidence>
<keyword evidence="2 4" id="KW-0863">Zinc-finger</keyword>
<dbReference type="SUPFAM" id="SSF57903">
    <property type="entry name" value="FYVE/PHD zinc finger"/>
    <property type="match status" value="1"/>
</dbReference>
<dbReference type="OrthoDB" id="787137at2759"/>
<dbReference type="GO" id="GO:0008270">
    <property type="term" value="F:zinc ion binding"/>
    <property type="evidence" value="ECO:0007669"/>
    <property type="project" value="UniProtKB-KW"/>
</dbReference>
<feature type="region of interest" description="Disordered" evidence="5">
    <location>
        <begin position="218"/>
        <end position="237"/>
    </location>
</feature>
<protein>
    <recommendedName>
        <fullName evidence="6">PHD-type domain-containing protein</fullName>
    </recommendedName>
</protein>
<dbReference type="SMART" id="SM00249">
    <property type="entry name" value="PHD"/>
    <property type="match status" value="1"/>
</dbReference>
<evidence type="ECO:0000259" key="6">
    <source>
        <dbReference type="PROSITE" id="PS50016"/>
    </source>
</evidence>
<dbReference type="InterPro" id="IPR001965">
    <property type="entry name" value="Znf_PHD"/>
</dbReference>
<dbReference type="PROSITE" id="PS01359">
    <property type="entry name" value="ZF_PHD_1"/>
    <property type="match status" value="1"/>
</dbReference>